<dbReference type="Gene3D" id="3.90.1150.10">
    <property type="entry name" value="Aspartate Aminotransferase, domain 1"/>
    <property type="match status" value="1"/>
</dbReference>
<dbReference type="UniPathway" id="UPA00148"/>
<evidence type="ECO:0000256" key="9">
    <source>
        <dbReference type="ARBA" id="ARBA00048531"/>
    </source>
</evidence>
<evidence type="ECO:0000313" key="11">
    <source>
        <dbReference type="EMBL" id="KHD09957.1"/>
    </source>
</evidence>
<feature type="domain" description="Aminotransferase class I/classII large" evidence="10">
    <location>
        <begin position="52"/>
        <end position="308"/>
    </location>
</feature>
<dbReference type="GO" id="GO:0048472">
    <property type="term" value="F:threonine-phosphate decarboxylase activity"/>
    <property type="evidence" value="ECO:0007669"/>
    <property type="project" value="UniProtKB-EC"/>
</dbReference>
<dbReference type="PROSITE" id="PS00105">
    <property type="entry name" value="AA_TRANSFER_CLASS_1"/>
    <property type="match status" value="1"/>
</dbReference>
<dbReference type="PANTHER" id="PTHR42885:SF1">
    <property type="entry name" value="THREONINE-PHOSPHATE DECARBOXYLASE"/>
    <property type="match status" value="1"/>
</dbReference>
<evidence type="ECO:0000259" key="10">
    <source>
        <dbReference type="Pfam" id="PF00155"/>
    </source>
</evidence>
<dbReference type="SUPFAM" id="SSF53383">
    <property type="entry name" value="PLP-dependent transferases"/>
    <property type="match status" value="1"/>
</dbReference>
<comment type="function">
    <text evidence="2">Decarboxylates L-threonine-O-3-phosphate to yield (R)-1-amino-2-propanol O-2-phosphate, the precursor for the linkage between the nucleotide loop and the corrin ring in cobalamin.</text>
</comment>
<dbReference type="Pfam" id="PF00155">
    <property type="entry name" value="Aminotran_1_2"/>
    <property type="match status" value="1"/>
</dbReference>
<dbReference type="InterPro" id="IPR004839">
    <property type="entry name" value="Aminotransferase_I/II_large"/>
</dbReference>
<dbReference type="Proteomes" id="UP000030428">
    <property type="component" value="Unassembled WGS sequence"/>
</dbReference>
<dbReference type="PANTHER" id="PTHR42885">
    <property type="entry name" value="HISTIDINOL-PHOSPHATE AMINOTRANSFERASE-RELATED"/>
    <property type="match status" value="1"/>
</dbReference>
<dbReference type="InterPro" id="IPR004838">
    <property type="entry name" value="NHTrfase_class1_PyrdxlP-BS"/>
</dbReference>
<dbReference type="EC" id="4.1.1.81" evidence="4"/>
<dbReference type="NCBIfam" id="TIGR01140">
    <property type="entry name" value="L_thr_O3P_dcar"/>
    <property type="match status" value="1"/>
</dbReference>
<comment type="caution">
    <text evidence="11">The sequence shown here is derived from an EMBL/GenBank/DDBJ whole genome shotgun (WGS) entry which is preliminary data.</text>
</comment>
<reference evidence="11 12" key="1">
    <citation type="journal article" date="2016" name="Front. Microbiol.">
        <title>Single-Cell (Meta-)Genomics of a Dimorphic Candidatus Thiomargarita nelsonii Reveals Genomic Plasticity.</title>
        <authorList>
            <person name="Flood B.E."/>
            <person name="Fliss P."/>
            <person name="Jones D.S."/>
            <person name="Dick G.J."/>
            <person name="Jain S."/>
            <person name="Kaster A.K."/>
            <person name="Winkel M."/>
            <person name="Mussmann M."/>
            <person name="Bailey J."/>
        </authorList>
    </citation>
    <scope>NUCLEOTIDE SEQUENCE [LARGE SCALE GENOMIC DNA]</scope>
    <source>
        <strain evidence="11">Hydrate Ridge</strain>
    </source>
</reference>
<dbReference type="CDD" id="cd00609">
    <property type="entry name" value="AAT_like"/>
    <property type="match status" value="1"/>
</dbReference>
<accession>A0A0A6PI05</accession>
<comment type="cofactor">
    <cofactor evidence="1">
        <name>pyridoxal 5'-phosphate</name>
        <dbReference type="ChEBI" id="CHEBI:597326"/>
    </cofactor>
</comment>
<sequence length="328" mass="36552">MLEHGGQLHAAATRYAIPLENWLDLSTGINPNGWPVPHLSPSAWARLPEINDGLEQAAQAYYATPHLLPCAGSQAIIQALPKLRPTCRVGAPDIAYAEHAYAWQQAGHQILTLPYDNMGAMIEQLDVLIIINPNNPTGQCYSTEILLEWRLALNRKGGWLIVDEAFMDVTPNNSLMPYSPLPGLIILRSLGKFFGLAGARVGFAAAEMNPLHLLRDYLGPWTLTGPSREIAKQALIDKNWQQLTRIQLKQASMRLSHLLSQHGLEPDGGTALFQWVRTSEAEIIQETLARQGILVRLFKQPQSLRFGLPRKPEWDRLERALCTSMPLN</sequence>
<keyword evidence="7 11" id="KW-0456">Lyase</keyword>
<dbReference type="InterPro" id="IPR005860">
    <property type="entry name" value="CobD"/>
</dbReference>
<dbReference type="InterPro" id="IPR015424">
    <property type="entry name" value="PyrdxlP-dep_Trfase"/>
</dbReference>
<comment type="pathway">
    <text evidence="3">Cofactor biosynthesis; adenosylcobalamin biosynthesis.</text>
</comment>
<organism evidence="11 12">
    <name type="scientific">Candidatus Thiomargarita nelsonii</name>
    <dbReference type="NCBI Taxonomy" id="1003181"/>
    <lineage>
        <taxon>Bacteria</taxon>
        <taxon>Pseudomonadati</taxon>
        <taxon>Pseudomonadota</taxon>
        <taxon>Gammaproteobacteria</taxon>
        <taxon>Thiotrichales</taxon>
        <taxon>Thiotrichaceae</taxon>
        <taxon>Thiomargarita</taxon>
    </lineage>
</organism>
<dbReference type="GO" id="GO:0030170">
    <property type="term" value="F:pyridoxal phosphate binding"/>
    <property type="evidence" value="ECO:0007669"/>
    <property type="project" value="InterPro"/>
</dbReference>
<gene>
    <name evidence="11" type="ORF">PN36_14405</name>
</gene>
<evidence type="ECO:0000313" key="12">
    <source>
        <dbReference type="Proteomes" id="UP000030428"/>
    </source>
</evidence>
<evidence type="ECO:0000256" key="1">
    <source>
        <dbReference type="ARBA" id="ARBA00001933"/>
    </source>
</evidence>
<comment type="catalytic activity">
    <reaction evidence="9">
        <text>O-phospho-L-threonine + H(+) = (R)-1-aminopropan-2-yl phosphate + CO2</text>
        <dbReference type="Rhea" id="RHEA:11492"/>
        <dbReference type="ChEBI" id="CHEBI:15378"/>
        <dbReference type="ChEBI" id="CHEBI:16526"/>
        <dbReference type="ChEBI" id="CHEBI:58563"/>
        <dbReference type="ChEBI" id="CHEBI:58675"/>
        <dbReference type="EC" id="4.1.1.81"/>
    </reaction>
</comment>
<evidence type="ECO:0000256" key="2">
    <source>
        <dbReference type="ARBA" id="ARBA00003444"/>
    </source>
</evidence>
<name>A0A0A6PI05_9GAMM</name>
<evidence type="ECO:0000256" key="6">
    <source>
        <dbReference type="ARBA" id="ARBA00022898"/>
    </source>
</evidence>
<keyword evidence="12" id="KW-1185">Reference proteome</keyword>
<keyword evidence="6" id="KW-0663">Pyridoxal phosphate</keyword>
<evidence type="ECO:0000256" key="4">
    <source>
        <dbReference type="ARBA" id="ARBA00012285"/>
    </source>
</evidence>
<dbReference type="EMBL" id="JSZA02000049">
    <property type="protein sequence ID" value="KHD09957.1"/>
    <property type="molecule type" value="Genomic_DNA"/>
</dbReference>
<dbReference type="InterPro" id="IPR015422">
    <property type="entry name" value="PyrdxlP-dep_Trfase_small"/>
</dbReference>
<dbReference type="GO" id="GO:0009236">
    <property type="term" value="P:cobalamin biosynthetic process"/>
    <property type="evidence" value="ECO:0007669"/>
    <property type="project" value="UniProtKB-UniPathway"/>
</dbReference>
<dbReference type="Gene3D" id="3.40.640.10">
    <property type="entry name" value="Type I PLP-dependent aspartate aminotransferase-like (Major domain)"/>
    <property type="match status" value="1"/>
</dbReference>
<evidence type="ECO:0000256" key="7">
    <source>
        <dbReference type="ARBA" id="ARBA00023239"/>
    </source>
</evidence>
<keyword evidence="5" id="KW-0169">Cobalamin biosynthesis</keyword>
<dbReference type="AlphaFoldDB" id="A0A0A6PI05"/>
<evidence type="ECO:0000256" key="3">
    <source>
        <dbReference type="ARBA" id="ARBA00004953"/>
    </source>
</evidence>
<proteinExistence type="predicted"/>
<protein>
    <recommendedName>
        <fullName evidence="4">threonine-phosphate decarboxylase</fullName>
        <ecNumber evidence="4">4.1.1.81</ecNumber>
    </recommendedName>
    <alternativeName>
        <fullName evidence="8">L-threonine-O-3-phosphate decarboxylase</fullName>
    </alternativeName>
</protein>
<evidence type="ECO:0000256" key="5">
    <source>
        <dbReference type="ARBA" id="ARBA00022573"/>
    </source>
</evidence>
<dbReference type="InterPro" id="IPR015421">
    <property type="entry name" value="PyrdxlP-dep_Trfase_major"/>
</dbReference>
<evidence type="ECO:0000256" key="8">
    <source>
        <dbReference type="ARBA" id="ARBA00029996"/>
    </source>
</evidence>